<name>A0AAD6WRH4_9AGAR</name>
<dbReference type="Proteomes" id="UP001218188">
    <property type="component" value="Unassembled WGS sequence"/>
</dbReference>
<reference evidence="1" key="1">
    <citation type="submission" date="2023-03" db="EMBL/GenBank/DDBJ databases">
        <title>Massive genome expansion in bonnet fungi (Mycena s.s.) driven by repeated elements and novel gene families across ecological guilds.</title>
        <authorList>
            <consortium name="Lawrence Berkeley National Laboratory"/>
            <person name="Harder C.B."/>
            <person name="Miyauchi S."/>
            <person name="Viragh M."/>
            <person name="Kuo A."/>
            <person name="Thoen E."/>
            <person name="Andreopoulos B."/>
            <person name="Lu D."/>
            <person name="Skrede I."/>
            <person name="Drula E."/>
            <person name="Henrissat B."/>
            <person name="Morin E."/>
            <person name="Kohler A."/>
            <person name="Barry K."/>
            <person name="LaButti K."/>
            <person name="Morin E."/>
            <person name="Salamov A."/>
            <person name="Lipzen A."/>
            <person name="Mereny Z."/>
            <person name="Hegedus B."/>
            <person name="Baldrian P."/>
            <person name="Stursova M."/>
            <person name="Weitz H."/>
            <person name="Taylor A."/>
            <person name="Grigoriev I.V."/>
            <person name="Nagy L.G."/>
            <person name="Martin F."/>
            <person name="Kauserud H."/>
        </authorList>
    </citation>
    <scope>NUCLEOTIDE SEQUENCE</scope>
    <source>
        <strain evidence="1">CBHHK200</strain>
    </source>
</reference>
<proteinExistence type="predicted"/>
<dbReference type="EMBL" id="JARJCM010000211">
    <property type="protein sequence ID" value="KAJ7022355.1"/>
    <property type="molecule type" value="Genomic_DNA"/>
</dbReference>
<evidence type="ECO:0000313" key="1">
    <source>
        <dbReference type="EMBL" id="KAJ7022355.1"/>
    </source>
</evidence>
<evidence type="ECO:0000313" key="2">
    <source>
        <dbReference type="Proteomes" id="UP001218188"/>
    </source>
</evidence>
<gene>
    <name evidence="1" type="ORF">C8F04DRAFT_1194564</name>
</gene>
<keyword evidence="2" id="KW-1185">Reference proteome</keyword>
<accession>A0AAD6WRH4</accession>
<comment type="caution">
    <text evidence="1">The sequence shown here is derived from an EMBL/GenBank/DDBJ whole genome shotgun (WGS) entry which is preliminary data.</text>
</comment>
<organism evidence="1 2">
    <name type="scientific">Mycena alexandri</name>
    <dbReference type="NCBI Taxonomy" id="1745969"/>
    <lineage>
        <taxon>Eukaryota</taxon>
        <taxon>Fungi</taxon>
        <taxon>Dikarya</taxon>
        <taxon>Basidiomycota</taxon>
        <taxon>Agaricomycotina</taxon>
        <taxon>Agaricomycetes</taxon>
        <taxon>Agaricomycetidae</taxon>
        <taxon>Agaricales</taxon>
        <taxon>Marasmiineae</taxon>
        <taxon>Mycenaceae</taxon>
        <taxon>Mycena</taxon>
    </lineage>
</organism>
<protein>
    <submittedName>
        <fullName evidence="1">Uncharacterized protein</fullName>
    </submittedName>
</protein>
<dbReference type="AlphaFoldDB" id="A0AAD6WRH4"/>
<sequence>MANTKDFEVHVYLTKIRNWSKPHLFSLRTWVGDKNQSKKKTCLEPTFQGQKWINGMQRPTHVSWTFAVLSHLHNGGFDLGAADAAVSQYCMKGIQRAQQHALVLVPNVILIHANPSCVPLFFSHIPTLKKPAKGSAAMLTAVQNLDLALFHTDFLTMPKIQLHQSSGKVPPGAKTQAHGFHVP</sequence>